<gene>
    <name evidence="2" type="ORF">G4L39_00755</name>
</gene>
<organism evidence="2 3">
    <name type="scientific">Limisphaera ngatamarikiensis</name>
    <dbReference type="NCBI Taxonomy" id="1324935"/>
    <lineage>
        <taxon>Bacteria</taxon>
        <taxon>Pseudomonadati</taxon>
        <taxon>Verrucomicrobiota</taxon>
        <taxon>Verrucomicrobiia</taxon>
        <taxon>Limisphaerales</taxon>
        <taxon>Limisphaeraceae</taxon>
        <taxon>Limisphaera</taxon>
    </lineage>
</organism>
<keyword evidence="3" id="KW-1185">Reference proteome</keyword>
<reference evidence="2 3" key="1">
    <citation type="submission" date="2020-02" db="EMBL/GenBank/DDBJ databases">
        <title>Draft genome sequence of Limisphaera ngatamarikiensis NGM72.4T, a thermophilic Verrucomicrobia grouped in subdivision 3.</title>
        <authorList>
            <person name="Carere C.R."/>
            <person name="Steen J."/>
            <person name="Hugenholtz P."/>
            <person name="Stott M.B."/>
        </authorList>
    </citation>
    <scope>NUCLEOTIDE SEQUENCE [LARGE SCALE GENOMIC DNA]</scope>
    <source>
        <strain evidence="2 3">NGM72.4</strain>
    </source>
</reference>
<dbReference type="EMBL" id="JAAKYA010000006">
    <property type="protein sequence ID" value="NGO37936.1"/>
    <property type="molecule type" value="Genomic_DNA"/>
</dbReference>
<name>A0A6M1REE2_9BACT</name>
<sequence length="464" mass="49776">MKPKKKATKQTSARARGTAATKPHEKPKQVESAAPAEGAPRPKAARKVAKVPSARAGQTRAKSARRAAAVTPPAVPNPPGAETAGPPVEVPPILLEGDRPSPPPLSGPGRRYELAPAGPTGSVQTETLDLPEAYGTKALFLLPRDPHGLFVYWDFTRAQLAAYNQRAREGHMTLRVYRGERSGQPHVEVALPPEGRQWFLHVGEAGATYLCELGYYRKRDGAWVSVVTSEVVRTPPEPKCEAEPVRFMTLPAGVPLTKAEALVARLVAQRPELARAVAEAQQRGEPVLPAAFAAASPQWGTEQREVVESWIRSETWRPGGAGSLEVSELVRRALAGWPTSPGGAGWSGAWVTGAAVSSPTGPAAAAPRGFWFNIHAELVVYGATEPDARVTLEGRPVTLRPDGSFSCRFVLPDGRYELEAVATKADGLESRRAVLRFSRQTSYSGEVHQAPADPALQPPPPERR</sequence>
<evidence type="ECO:0000256" key="1">
    <source>
        <dbReference type="SAM" id="MobiDB-lite"/>
    </source>
</evidence>
<evidence type="ECO:0000313" key="3">
    <source>
        <dbReference type="Proteomes" id="UP000477311"/>
    </source>
</evidence>
<dbReference type="AlphaFoldDB" id="A0A6M1REE2"/>
<accession>A0A6M1REE2</accession>
<protein>
    <submittedName>
        <fullName evidence="2">DUF4912 domain-containing protein</fullName>
    </submittedName>
</protein>
<dbReference type="Pfam" id="PF16258">
    <property type="entry name" value="DUF4912"/>
    <property type="match status" value="1"/>
</dbReference>
<evidence type="ECO:0000313" key="2">
    <source>
        <dbReference type="EMBL" id="NGO37936.1"/>
    </source>
</evidence>
<feature type="region of interest" description="Disordered" evidence="1">
    <location>
        <begin position="441"/>
        <end position="464"/>
    </location>
</feature>
<dbReference type="InterPro" id="IPR013783">
    <property type="entry name" value="Ig-like_fold"/>
</dbReference>
<dbReference type="InterPro" id="IPR032585">
    <property type="entry name" value="DUF4912"/>
</dbReference>
<proteinExistence type="predicted"/>
<dbReference type="Proteomes" id="UP000477311">
    <property type="component" value="Unassembled WGS sequence"/>
</dbReference>
<dbReference type="Gene3D" id="2.60.40.10">
    <property type="entry name" value="Immunoglobulins"/>
    <property type="match status" value="1"/>
</dbReference>
<comment type="caution">
    <text evidence="2">The sequence shown here is derived from an EMBL/GenBank/DDBJ whole genome shotgun (WGS) entry which is preliminary data.</text>
</comment>
<feature type="region of interest" description="Disordered" evidence="1">
    <location>
        <begin position="1"/>
        <end position="110"/>
    </location>
</feature>